<keyword evidence="3" id="KW-1185">Reference proteome</keyword>
<dbReference type="AlphaFoldDB" id="A0A9P9A581"/>
<dbReference type="GeneID" id="70138291"/>
<dbReference type="Proteomes" id="UP000758603">
    <property type="component" value="Unassembled WGS sequence"/>
</dbReference>
<sequence>MKPSKPRRSACFTGSYRDFSVLDSDAHDSATNDQDSRDSSFQPEPEGSPVTTEPNDPVLEAALKRLKSSPKPIQRDNMFVDLDNMMGGTKWFQQQRRHILLERQRMVPVPYALPRNDLETTVQPLFDFEEPSASPAIRNWPRLATPLAQAGLPGVKGDNENDEDEDGSPGPSPSEYTKMLHRARKGNSSDLTSEDKLEDEILDEPAKTAQPDSPAPRFSARNQSLIPAFDTYAHWPGDRWTYPAPRYLTPLALPNQYRTQTHFSGTPNLRGNVNPQPQSQPKPNTKPRGTYYARLKKQLIEHGVAFKPFSRCSKNPKAERQTSEDIIVTKALTFGNR</sequence>
<feature type="region of interest" description="Disordered" evidence="1">
    <location>
        <begin position="149"/>
        <end position="177"/>
    </location>
</feature>
<reference evidence="2" key="1">
    <citation type="journal article" date="2021" name="Nat. Commun.">
        <title>Genetic determinants of endophytism in the Arabidopsis root mycobiome.</title>
        <authorList>
            <person name="Mesny F."/>
            <person name="Miyauchi S."/>
            <person name="Thiergart T."/>
            <person name="Pickel B."/>
            <person name="Atanasova L."/>
            <person name="Karlsson M."/>
            <person name="Huettel B."/>
            <person name="Barry K.W."/>
            <person name="Haridas S."/>
            <person name="Chen C."/>
            <person name="Bauer D."/>
            <person name="Andreopoulos W."/>
            <person name="Pangilinan J."/>
            <person name="LaButti K."/>
            <person name="Riley R."/>
            <person name="Lipzen A."/>
            <person name="Clum A."/>
            <person name="Drula E."/>
            <person name="Henrissat B."/>
            <person name="Kohler A."/>
            <person name="Grigoriev I.V."/>
            <person name="Martin F.M."/>
            <person name="Hacquard S."/>
        </authorList>
    </citation>
    <scope>NUCLEOTIDE SEQUENCE</scope>
    <source>
        <strain evidence="2">MPI-SDFR-AT-0073</strain>
    </source>
</reference>
<feature type="region of interest" description="Disordered" evidence="1">
    <location>
        <begin position="23"/>
        <end position="56"/>
    </location>
</feature>
<evidence type="ECO:0000256" key="1">
    <source>
        <dbReference type="SAM" id="MobiDB-lite"/>
    </source>
</evidence>
<name>A0A9P9A581_9PEZI</name>
<feature type="compositionally biased region" description="Basic and acidic residues" evidence="1">
    <location>
        <begin position="24"/>
        <end position="38"/>
    </location>
</feature>
<organism evidence="2 3">
    <name type="scientific">Truncatella angustata</name>
    <dbReference type="NCBI Taxonomy" id="152316"/>
    <lineage>
        <taxon>Eukaryota</taxon>
        <taxon>Fungi</taxon>
        <taxon>Dikarya</taxon>
        <taxon>Ascomycota</taxon>
        <taxon>Pezizomycotina</taxon>
        <taxon>Sordariomycetes</taxon>
        <taxon>Xylariomycetidae</taxon>
        <taxon>Amphisphaeriales</taxon>
        <taxon>Sporocadaceae</taxon>
        <taxon>Truncatella</taxon>
    </lineage>
</organism>
<feature type="compositionally biased region" description="Polar residues" evidence="1">
    <location>
        <begin position="260"/>
        <end position="283"/>
    </location>
</feature>
<gene>
    <name evidence="2" type="ORF">BKA67DRAFT_73444</name>
</gene>
<dbReference type="EMBL" id="JAGPXC010000001">
    <property type="protein sequence ID" value="KAH6661055.1"/>
    <property type="molecule type" value="Genomic_DNA"/>
</dbReference>
<comment type="caution">
    <text evidence="2">The sequence shown here is derived from an EMBL/GenBank/DDBJ whole genome shotgun (WGS) entry which is preliminary data.</text>
</comment>
<protein>
    <submittedName>
        <fullName evidence="2">Uncharacterized protein</fullName>
    </submittedName>
</protein>
<accession>A0A9P9A581</accession>
<evidence type="ECO:0000313" key="2">
    <source>
        <dbReference type="EMBL" id="KAH6661055.1"/>
    </source>
</evidence>
<evidence type="ECO:0000313" key="3">
    <source>
        <dbReference type="Proteomes" id="UP000758603"/>
    </source>
</evidence>
<dbReference type="RefSeq" id="XP_045965186.1">
    <property type="nucleotide sequence ID" value="XM_046109400.1"/>
</dbReference>
<feature type="region of interest" description="Disordered" evidence="1">
    <location>
        <begin position="260"/>
        <end position="288"/>
    </location>
</feature>
<proteinExistence type="predicted"/>